<keyword evidence="2 3" id="KW-0067">ATP-binding</keyword>
<dbReference type="InterPro" id="IPR002543">
    <property type="entry name" value="FtsK_dom"/>
</dbReference>
<evidence type="ECO:0000256" key="1">
    <source>
        <dbReference type="ARBA" id="ARBA00022741"/>
    </source>
</evidence>
<dbReference type="InterPro" id="IPR050206">
    <property type="entry name" value="FtsK/SpoIIIE/SftA"/>
</dbReference>
<name>A0A918XL38_9ACTN</name>
<feature type="compositionally biased region" description="Acidic residues" evidence="4">
    <location>
        <begin position="35"/>
        <end position="53"/>
    </location>
</feature>
<dbReference type="RefSeq" id="WP_193518700.1">
    <property type="nucleotide sequence ID" value="NZ_BMXL01000045.1"/>
</dbReference>
<dbReference type="AlphaFoldDB" id="A0A918XL38"/>
<dbReference type="PANTHER" id="PTHR22683:SF47">
    <property type="entry name" value="FTSK DOMAIN-CONTAINING PROTEIN YDCQ"/>
    <property type="match status" value="1"/>
</dbReference>
<gene>
    <name evidence="6" type="ORF">GCM10007147_44930</name>
</gene>
<feature type="domain" description="FtsK" evidence="5">
    <location>
        <begin position="326"/>
        <end position="511"/>
    </location>
</feature>
<sequence length="662" mass="71493">MTATQPENTTGQTETSSTDAEVIELPTQHQGQPEAESEVVDAEIVDQDQEQEQEQPAPSTEVATRPKTTATIVPTSVRTAATRASDACKRPDRIALEVLRHELVYGSVGSARGAGAVWRWMTAAELDTQLAVKPELVLTTRKKRRNVVLAGAGTTAAAGTAAWFLLSPAVPIIAILTVLAVAGGLERRRAALGDAEAGHKSLGPSPSGKAVKKVFVAAKLAKNIEDLRIVGPVARTDHAWECTVELPQGTTYKAAMKRREEIAAAIGVDAVQVALDPVKGHNGRVRLWVADEDPMQGTRVENPLVKTTGKVNFWKDKLFAGADVRGRPVDFSMVERSYLIGGEPGGGKSVASNNVLGFFFLDPRVKIYLADGKFGTDLMMWEPMAAGVLTDQDQEAMLDFIAEIRIEMNRRYALKRKLGVQTFTEADANKYGLHPIVLHIDEIQYWTASGETKIDKACMSAIADIVARGRAVGIITGVVTQRPAAEVVPTRLRDILSIRWALRCTTPDASDTILGKGWAARGYSAGSFEPDQRGAGYVLAEGSSPVQMRAAFIDPGKGEIEAIANRAYQLRKEAGTLPATDDRAEIRLLSTILDVMEHPKGIHTKPLLTKLAEASDEYAGWDSTRLAAAVKPYGLIPGQVEIDGKNLNGYRRDRVQGALDRA</sequence>
<feature type="region of interest" description="Disordered" evidence="4">
    <location>
        <begin position="1"/>
        <end position="64"/>
    </location>
</feature>
<keyword evidence="1 3" id="KW-0547">Nucleotide-binding</keyword>
<comment type="caution">
    <text evidence="6">The sequence shown here is derived from an EMBL/GenBank/DDBJ whole genome shotgun (WGS) entry which is preliminary data.</text>
</comment>
<dbReference type="SUPFAM" id="SSF52540">
    <property type="entry name" value="P-loop containing nucleoside triphosphate hydrolases"/>
    <property type="match status" value="1"/>
</dbReference>
<evidence type="ECO:0000313" key="6">
    <source>
        <dbReference type="EMBL" id="GHD37127.1"/>
    </source>
</evidence>
<protein>
    <recommendedName>
        <fullName evidence="5">FtsK domain-containing protein</fullName>
    </recommendedName>
</protein>
<dbReference type="InterPro" id="IPR027417">
    <property type="entry name" value="P-loop_NTPase"/>
</dbReference>
<proteinExistence type="predicted"/>
<feature type="compositionally biased region" description="Polar residues" evidence="4">
    <location>
        <begin position="1"/>
        <end position="19"/>
    </location>
</feature>
<accession>A0A918XL38</accession>
<dbReference type="GO" id="GO:0003677">
    <property type="term" value="F:DNA binding"/>
    <property type="evidence" value="ECO:0007669"/>
    <property type="project" value="InterPro"/>
</dbReference>
<keyword evidence="7" id="KW-1185">Reference proteome</keyword>
<evidence type="ECO:0000256" key="3">
    <source>
        <dbReference type="PROSITE-ProRule" id="PRU00289"/>
    </source>
</evidence>
<reference evidence="6 7" key="1">
    <citation type="journal article" date="2014" name="Int. J. Syst. Evol. Microbiol.">
        <title>Complete genome sequence of Corynebacterium casei LMG S-19264T (=DSM 44701T), isolated from a smear-ripened cheese.</title>
        <authorList>
            <consortium name="US DOE Joint Genome Institute (JGI-PGF)"/>
            <person name="Walter F."/>
            <person name="Albersmeier A."/>
            <person name="Kalinowski J."/>
            <person name="Ruckert C."/>
        </authorList>
    </citation>
    <scope>NUCLEOTIDE SEQUENCE [LARGE SCALE GENOMIC DNA]</scope>
    <source>
        <strain evidence="6 7">KCTC 19473</strain>
    </source>
</reference>
<evidence type="ECO:0000256" key="2">
    <source>
        <dbReference type="ARBA" id="ARBA00022840"/>
    </source>
</evidence>
<dbReference type="PROSITE" id="PS50901">
    <property type="entry name" value="FTSK"/>
    <property type="match status" value="1"/>
</dbReference>
<dbReference type="GO" id="GO:0005524">
    <property type="term" value="F:ATP binding"/>
    <property type="evidence" value="ECO:0007669"/>
    <property type="project" value="UniProtKB-UniRule"/>
</dbReference>
<evidence type="ECO:0000259" key="5">
    <source>
        <dbReference type="PROSITE" id="PS50901"/>
    </source>
</evidence>
<dbReference type="Gene3D" id="3.40.50.300">
    <property type="entry name" value="P-loop containing nucleotide triphosphate hydrolases"/>
    <property type="match status" value="1"/>
</dbReference>
<dbReference type="Proteomes" id="UP000654947">
    <property type="component" value="Unassembled WGS sequence"/>
</dbReference>
<evidence type="ECO:0000256" key="4">
    <source>
        <dbReference type="SAM" id="MobiDB-lite"/>
    </source>
</evidence>
<feature type="binding site" evidence="3">
    <location>
        <begin position="342"/>
        <end position="349"/>
    </location>
    <ligand>
        <name>ATP</name>
        <dbReference type="ChEBI" id="CHEBI:30616"/>
    </ligand>
</feature>
<organism evidence="6 7">
    <name type="scientific">Nocardiopsis kunsanensis</name>
    <dbReference type="NCBI Taxonomy" id="141693"/>
    <lineage>
        <taxon>Bacteria</taxon>
        <taxon>Bacillati</taxon>
        <taxon>Actinomycetota</taxon>
        <taxon>Actinomycetes</taxon>
        <taxon>Streptosporangiales</taxon>
        <taxon>Nocardiopsidaceae</taxon>
        <taxon>Nocardiopsis</taxon>
    </lineage>
</organism>
<dbReference type="PANTHER" id="PTHR22683">
    <property type="entry name" value="SPORULATION PROTEIN RELATED"/>
    <property type="match status" value="1"/>
</dbReference>
<dbReference type="EMBL" id="BMXL01000045">
    <property type="protein sequence ID" value="GHD37127.1"/>
    <property type="molecule type" value="Genomic_DNA"/>
</dbReference>
<evidence type="ECO:0000313" key="7">
    <source>
        <dbReference type="Proteomes" id="UP000654947"/>
    </source>
</evidence>